<dbReference type="Proteomes" id="UP000694863">
    <property type="component" value="Unplaced"/>
</dbReference>
<organism evidence="1 2">
    <name type="scientific">Echinops telfairi</name>
    <name type="common">Lesser hedgehog tenrec</name>
    <dbReference type="NCBI Taxonomy" id="9371"/>
    <lineage>
        <taxon>Eukaryota</taxon>
        <taxon>Metazoa</taxon>
        <taxon>Chordata</taxon>
        <taxon>Craniata</taxon>
        <taxon>Vertebrata</taxon>
        <taxon>Euteleostomi</taxon>
        <taxon>Mammalia</taxon>
        <taxon>Eutheria</taxon>
        <taxon>Afrotheria</taxon>
        <taxon>Tenrecidae</taxon>
        <taxon>Tenrecinae</taxon>
        <taxon>Echinops</taxon>
    </lineage>
</organism>
<sequence length="452" mass="50921">MLSLYFFIGLWCLARSDTQEACPAFTKLSFHSALLGTDLHVKLFLYTRKNMTCPEVINSTALGDLDVTKRTTFIVHGYRPMGSVPGWLGDLVKSLLSVEDMNVIVVDWNRGATTVVYHHASSKTRNVAQILTKFIDQILAEGASLEDIYIIGVSLGAHIAGFVGKMFDGELGRITGLDPAGPLFNGKPPKDRLDSGDAQFVDIIHSDTDALGYKEPLGNIDFYPNGGMDQPGCPKSIFGGLKSYLKCDHQRAVFLYLASLRENCNITTYPCGSYWDYRNGMCINCGPELKEPCPLMGYYADQWKVYLGRKDTPTTTAFFDTAAKRPYCLYHYFVDIISWNKDVRRGFITIKLKDKAGITTESKIDHQPIAFQKYHEVNLLARFDRDLDEVAAISLIFSTGRLIGSKHMLRILQMKLRSIDHPNRPPLCRYDFILTESRETTFQPIPCRNVQM</sequence>
<dbReference type="RefSeq" id="XP_045152368.1">
    <property type="nucleotide sequence ID" value="XM_045296433.1"/>
</dbReference>
<reference evidence="2" key="1">
    <citation type="submission" date="2025-08" db="UniProtKB">
        <authorList>
            <consortium name="RefSeq"/>
        </authorList>
    </citation>
    <scope>IDENTIFICATION</scope>
</reference>
<accession>A0AC55DKU9</accession>
<gene>
    <name evidence="2" type="primary">LIPH</name>
</gene>
<evidence type="ECO:0000313" key="1">
    <source>
        <dbReference type="Proteomes" id="UP000694863"/>
    </source>
</evidence>
<evidence type="ECO:0000313" key="2">
    <source>
        <dbReference type="RefSeq" id="XP_045152368.1"/>
    </source>
</evidence>
<name>A0AC55DKU9_ECHTE</name>
<keyword evidence="1" id="KW-1185">Reference proteome</keyword>
<proteinExistence type="predicted"/>
<protein>
    <submittedName>
        <fullName evidence="2">Lipase member H isoform X1</fullName>
    </submittedName>
</protein>